<evidence type="ECO:0000256" key="1">
    <source>
        <dbReference type="SAM" id="MobiDB-lite"/>
    </source>
</evidence>
<dbReference type="AlphaFoldDB" id="A0A645HCF7"/>
<gene>
    <name evidence="2" type="ORF">SDC9_184218</name>
</gene>
<feature type="compositionally biased region" description="Basic and acidic residues" evidence="1">
    <location>
        <begin position="73"/>
        <end position="94"/>
    </location>
</feature>
<comment type="caution">
    <text evidence="2">The sequence shown here is derived from an EMBL/GenBank/DDBJ whole genome shotgun (WGS) entry which is preliminary data.</text>
</comment>
<reference evidence="2" key="1">
    <citation type="submission" date="2019-08" db="EMBL/GenBank/DDBJ databases">
        <authorList>
            <person name="Kucharzyk K."/>
            <person name="Murdoch R.W."/>
            <person name="Higgins S."/>
            <person name="Loffler F."/>
        </authorList>
    </citation>
    <scope>NUCLEOTIDE SEQUENCE</scope>
</reference>
<dbReference type="EMBL" id="VSSQ01090989">
    <property type="protein sequence ID" value="MPN36708.1"/>
    <property type="molecule type" value="Genomic_DNA"/>
</dbReference>
<sequence>MGKGLDGGLQVVHRLQDARARKIKHLGPFLAAVRGGKQKFRLAWPVHSHLHVPVHVAVGMAGDGDGRLPGAHRGRDSLHQDGRTEHRAVQKRPDGTVGALPPLFQLVFLYPLGVGGNGGALYRHAVLPCRHGAVVRHPVVGLVPHGQAQIIILRFQVDIRHEQQFLDPPP</sequence>
<organism evidence="2">
    <name type="scientific">bioreactor metagenome</name>
    <dbReference type="NCBI Taxonomy" id="1076179"/>
    <lineage>
        <taxon>unclassified sequences</taxon>
        <taxon>metagenomes</taxon>
        <taxon>ecological metagenomes</taxon>
    </lineage>
</organism>
<protein>
    <submittedName>
        <fullName evidence="2">Uncharacterized protein</fullName>
    </submittedName>
</protein>
<name>A0A645HCF7_9ZZZZ</name>
<proteinExistence type="predicted"/>
<accession>A0A645HCF7</accession>
<evidence type="ECO:0000313" key="2">
    <source>
        <dbReference type="EMBL" id="MPN36708.1"/>
    </source>
</evidence>
<feature type="region of interest" description="Disordered" evidence="1">
    <location>
        <begin position="65"/>
        <end position="94"/>
    </location>
</feature>